<name>A0ABT0UVD0_9ACTN</name>
<gene>
    <name evidence="1" type="ORF">NBG84_30365</name>
</gene>
<sequence length="66" mass="7026">MSAAIGELRTTGRAHGPVDEPVYDGCHDRHDLAALAPVLAVTRHGSRYAQRTEGFTGALRPTRQGG</sequence>
<comment type="caution">
    <text evidence="1">The sequence shown here is derived from an EMBL/GenBank/DDBJ whole genome shotgun (WGS) entry which is preliminary data.</text>
</comment>
<proteinExistence type="predicted"/>
<keyword evidence="2" id="KW-1185">Reference proteome</keyword>
<dbReference type="PROSITE" id="PS00616">
    <property type="entry name" value="HIS_ACID_PHOSPHAT_1"/>
    <property type="match status" value="1"/>
</dbReference>
<dbReference type="RefSeq" id="WP_250922863.1">
    <property type="nucleotide sequence ID" value="NZ_JAMQAW010000041.1"/>
</dbReference>
<dbReference type="EMBL" id="JAMQAW010000041">
    <property type="protein sequence ID" value="MCM2392539.1"/>
    <property type="molecule type" value="Genomic_DNA"/>
</dbReference>
<dbReference type="Proteomes" id="UP001431429">
    <property type="component" value="Unassembled WGS sequence"/>
</dbReference>
<organism evidence="1 2">
    <name type="scientific">Streptomyces albipurpureus</name>
    <dbReference type="NCBI Taxonomy" id="2897419"/>
    <lineage>
        <taxon>Bacteria</taxon>
        <taxon>Bacillati</taxon>
        <taxon>Actinomycetota</taxon>
        <taxon>Actinomycetes</taxon>
        <taxon>Kitasatosporales</taxon>
        <taxon>Streptomycetaceae</taxon>
        <taxon>Streptomyces</taxon>
    </lineage>
</organism>
<protein>
    <submittedName>
        <fullName evidence="1">Uncharacterized protein</fullName>
    </submittedName>
</protein>
<reference evidence="1" key="1">
    <citation type="submission" date="2022-06" db="EMBL/GenBank/DDBJ databases">
        <title>Genome public.</title>
        <authorList>
            <person name="Sun Q."/>
        </authorList>
    </citation>
    <scope>NUCLEOTIDE SEQUENCE</scope>
    <source>
        <strain evidence="1">CWNU-1</strain>
    </source>
</reference>
<accession>A0ABT0UVD0</accession>
<evidence type="ECO:0000313" key="2">
    <source>
        <dbReference type="Proteomes" id="UP001431429"/>
    </source>
</evidence>
<dbReference type="InterPro" id="IPR033379">
    <property type="entry name" value="Acid_Pase_AS"/>
</dbReference>
<evidence type="ECO:0000313" key="1">
    <source>
        <dbReference type="EMBL" id="MCM2392539.1"/>
    </source>
</evidence>